<protein>
    <recommendedName>
        <fullName evidence="3">aspartate carbamoyltransferase</fullName>
        <ecNumber evidence="3">2.1.3.2</ecNumber>
    </recommendedName>
</protein>
<dbReference type="GO" id="GO:0005829">
    <property type="term" value="C:cytosol"/>
    <property type="evidence" value="ECO:0007669"/>
    <property type="project" value="TreeGrafter"/>
</dbReference>
<dbReference type="UniPathway" id="UPA00070">
    <property type="reaction ID" value="UER00116"/>
</dbReference>
<dbReference type="InterPro" id="IPR036901">
    <property type="entry name" value="Asp/Orn_carbamoylTrfase_sf"/>
</dbReference>
<evidence type="ECO:0000256" key="6">
    <source>
        <dbReference type="ARBA" id="ARBA00043884"/>
    </source>
</evidence>
<comment type="function">
    <text evidence="6">Catalyzes the condensation of carbamoyl phosphate and aspartate to form carbamoyl aspartate and inorganic phosphate, the committed step in the de novo pyrimidine nucleotide biosynthesis pathway.</text>
</comment>
<keyword evidence="4" id="KW-0808">Transferase</keyword>
<dbReference type="GO" id="GO:0006520">
    <property type="term" value="P:amino acid metabolic process"/>
    <property type="evidence" value="ECO:0007669"/>
    <property type="project" value="InterPro"/>
</dbReference>
<keyword evidence="5" id="KW-0665">Pyrimidine biosynthesis</keyword>
<dbReference type="AlphaFoldDB" id="A0A6J6GAL7"/>
<evidence type="ECO:0000256" key="7">
    <source>
        <dbReference type="ARBA" id="ARBA00048859"/>
    </source>
</evidence>
<dbReference type="PANTHER" id="PTHR45753">
    <property type="entry name" value="ORNITHINE CARBAMOYLTRANSFERASE, MITOCHONDRIAL"/>
    <property type="match status" value="1"/>
</dbReference>
<evidence type="ECO:0000313" key="10">
    <source>
        <dbReference type="EMBL" id="CAB4598276.1"/>
    </source>
</evidence>
<dbReference type="GO" id="GO:0006207">
    <property type="term" value="P:'de novo' pyrimidine nucleobase biosynthetic process"/>
    <property type="evidence" value="ECO:0007669"/>
    <property type="project" value="InterPro"/>
</dbReference>
<dbReference type="GO" id="GO:0004070">
    <property type="term" value="F:aspartate carbamoyltransferase activity"/>
    <property type="evidence" value="ECO:0007669"/>
    <property type="project" value="UniProtKB-EC"/>
</dbReference>
<dbReference type="NCBIfam" id="NF002032">
    <property type="entry name" value="PRK00856.1"/>
    <property type="match status" value="1"/>
</dbReference>
<dbReference type="PROSITE" id="PS00097">
    <property type="entry name" value="CARBAMOYLTRANSFERASE"/>
    <property type="match status" value="1"/>
</dbReference>
<dbReference type="SUPFAM" id="SSF53671">
    <property type="entry name" value="Aspartate/ornithine carbamoyltransferase"/>
    <property type="match status" value="1"/>
</dbReference>
<dbReference type="InterPro" id="IPR006132">
    <property type="entry name" value="Asp/Orn_carbamoyltranf_P-bd"/>
</dbReference>
<dbReference type="Gene3D" id="3.40.50.1370">
    <property type="entry name" value="Aspartate/ornithine carbamoyltransferase"/>
    <property type="match status" value="2"/>
</dbReference>
<comment type="catalytic activity">
    <reaction evidence="7">
        <text>carbamoyl phosphate + L-aspartate = N-carbamoyl-L-aspartate + phosphate + H(+)</text>
        <dbReference type="Rhea" id="RHEA:20013"/>
        <dbReference type="ChEBI" id="CHEBI:15378"/>
        <dbReference type="ChEBI" id="CHEBI:29991"/>
        <dbReference type="ChEBI" id="CHEBI:32814"/>
        <dbReference type="ChEBI" id="CHEBI:43474"/>
        <dbReference type="ChEBI" id="CHEBI:58228"/>
        <dbReference type="EC" id="2.1.3.2"/>
    </reaction>
</comment>
<feature type="domain" description="Aspartate/ornithine carbamoyltransferase Asp/Orn-binding" evidence="8">
    <location>
        <begin position="153"/>
        <end position="297"/>
    </location>
</feature>
<sequence length="311" mass="34238">MKHLRSIDELGASGLLELLQLTDHMAEINQRPVPKVPALRGRTVASLFFEDSTRTRLSFETAAKRLSADTLTFNVSTSSVNKGESLRDTVATITDMGVDAFVVRHKSVGIPWQIEQWTKASIINAGDGAHQHPTQAIVDCYTIREATHTARFDGMQITIVGDIKHSRVARSNIQAFSMLGAKVTLVAPPTLLPPDVSHWPVEVNHHLDEVIPTSDVLYMLRLQSERMSQGHVPTLREYSEQYGLTQNRVARLRDSAIVMHPGPMNRGVEMQIDPSDVKNSLIHRQVANGVSVRMAVLFDLLGSGANLGGQA</sequence>
<evidence type="ECO:0000256" key="1">
    <source>
        <dbReference type="ARBA" id="ARBA00004852"/>
    </source>
</evidence>
<dbReference type="InterPro" id="IPR006131">
    <property type="entry name" value="Asp_carbamoyltransf_Asp/Orn-bd"/>
</dbReference>
<comment type="pathway">
    <text evidence="1">Pyrimidine metabolism; UMP biosynthesis via de novo pathway; (S)-dihydroorotate from bicarbonate: step 2/3.</text>
</comment>
<dbReference type="FunFam" id="3.40.50.1370:FF:000007">
    <property type="entry name" value="Aspartate carbamoyltransferase"/>
    <property type="match status" value="1"/>
</dbReference>
<proteinExistence type="inferred from homology"/>
<dbReference type="InterPro" id="IPR002082">
    <property type="entry name" value="Asp_carbamoyltransf"/>
</dbReference>
<reference evidence="10" key="1">
    <citation type="submission" date="2020-05" db="EMBL/GenBank/DDBJ databases">
        <authorList>
            <person name="Chiriac C."/>
            <person name="Salcher M."/>
            <person name="Ghai R."/>
            <person name="Kavagutti S V."/>
        </authorList>
    </citation>
    <scope>NUCLEOTIDE SEQUENCE</scope>
</reference>
<evidence type="ECO:0000256" key="3">
    <source>
        <dbReference type="ARBA" id="ARBA00013008"/>
    </source>
</evidence>
<dbReference type="NCBIfam" id="TIGR00670">
    <property type="entry name" value="asp_carb_tr"/>
    <property type="match status" value="1"/>
</dbReference>
<dbReference type="PRINTS" id="PR00101">
    <property type="entry name" value="ATCASE"/>
</dbReference>
<name>A0A6J6GAL7_9ZZZZ</name>
<evidence type="ECO:0000256" key="5">
    <source>
        <dbReference type="ARBA" id="ARBA00022975"/>
    </source>
</evidence>
<organism evidence="10">
    <name type="scientific">freshwater metagenome</name>
    <dbReference type="NCBI Taxonomy" id="449393"/>
    <lineage>
        <taxon>unclassified sequences</taxon>
        <taxon>metagenomes</taxon>
        <taxon>ecological metagenomes</taxon>
    </lineage>
</organism>
<dbReference type="PANTHER" id="PTHR45753:SF6">
    <property type="entry name" value="ASPARTATE CARBAMOYLTRANSFERASE"/>
    <property type="match status" value="1"/>
</dbReference>
<dbReference type="InterPro" id="IPR006130">
    <property type="entry name" value="Asp/Orn_carbamoylTrfase"/>
</dbReference>
<evidence type="ECO:0000256" key="4">
    <source>
        <dbReference type="ARBA" id="ARBA00022679"/>
    </source>
</evidence>
<dbReference type="Pfam" id="PF00185">
    <property type="entry name" value="OTCace"/>
    <property type="match status" value="1"/>
</dbReference>
<dbReference type="EMBL" id="CAEZUN010000042">
    <property type="protein sequence ID" value="CAB4598276.1"/>
    <property type="molecule type" value="Genomic_DNA"/>
</dbReference>
<evidence type="ECO:0000256" key="2">
    <source>
        <dbReference type="ARBA" id="ARBA00008896"/>
    </source>
</evidence>
<dbReference type="EC" id="2.1.3.2" evidence="3"/>
<gene>
    <name evidence="10" type="ORF">UFOPK1826_00479</name>
</gene>
<accession>A0A6J6GAL7</accession>
<evidence type="ECO:0000259" key="8">
    <source>
        <dbReference type="Pfam" id="PF00185"/>
    </source>
</evidence>
<dbReference type="GO" id="GO:0044205">
    <property type="term" value="P:'de novo' UMP biosynthetic process"/>
    <property type="evidence" value="ECO:0007669"/>
    <property type="project" value="UniProtKB-UniPathway"/>
</dbReference>
<feature type="domain" description="Aspartate/ornithine carbamoyltransferase carbamoyl-P binding" evidence="9">
    <location>
        <begin position="2"/>
        <end position="145"/>
    </location>
</feature>
<dbReference type="HAMAP" id="MF_00001">
    <property type="entry name" value="Asp_carb_tr"/>
    <property type="match status" value="1"/>
</dbReference>
<dbReference type="Pfam" id="PF02729">
    <property type="entry name" value="OTCace_N"/>
    <property type="match status" value="1"/>
</dbReference>
<evidence type="ECO:0000259" key="9">
    <source>
        <dbReference type="Pfam" id="PF02729"/>
    </source>
</evidence>
<dbReference type="GO" id="GO:0016597">
    <property type="term" value="F:amino acid binding"/>
    <property type="evidence" value="ECO:0007669"/>
    <property type="project" value="InterPro"/>
</dbReference>
<comment type="similarity">
    <text evidence="2">Belongs to the aspartate/ornithine carbamoyltransferase superfamily. ATCase family.</text>
</comment>
<dbReference type="PRINTS" id="PR00100">
    <property type="entry name" value="AOTCASE"/>
</dbReference>